<feature type="compositionally biased region" description="Basic and acidic residues" evidence="1">
    <location>
        <begin position="408"/>
        <end position="419"/>
    </location>
</feature>
<feature type="compositionally biased region" description="Pro residues" evidence="1">
    <location>
        <begin position="669"/>
        <end position="691"/>
    </location>
</feature>
<feature type="compositionally biased region" description="Low complexity" evidence="1">
    <location>
        <begin position="484"/>
        <end position="493"/>
    </location>
</feature>
<feature type="compositionally biased region" description="Low complexity" evidence="1">
    <location>
        <begin position="74"/>
        <end position="84"/>
    </location>
</feature>
<feature type="region of interest" description="Disordered" evidence="1">
    <location>
        <begin position="626"/>
        <end position="897"/>
    </location>
</feature>
<dbReference type="EMBL" id="PUHQ01000006">
    <property type="protein sequence ID" value="KAG0666081.1"/>
    <property type="molecule type" value="Genomic_DNA"/>
</dbReference>
<feature type="compositionally biased region" description="Pro residues" evidence="1">
    <location>
        <begin position="759"/>
        <end position="788"/>
    </location>
</feature>
<reference evidence="2 3" key="1">
    <citation type="submission" date="2020-11" db="EMBL/GenBank/DDBJ databases">
        <title>Kefir isolates.</title>
        <authorList>
            <person name="Marcisauskas S."/>
            <person name="Kim Y."/>
            <person name="Blasche S."/>
        </authorList>
    </citation>
    <scope>NUCLEOTIDE SEQUENCE [LARGE SCALE GENOMIC DNA]</scope>
    <source>
        <strain evidence="2 3">KR</strain>
    </source>
</reference>
<feature type="compositionally biased region" description="Acidic residues" evidence="1">
    <location>
        <begin position="531"/>
        <end position="546"/>
    </location>
</feature>
<feature type="region of interest" description="Disordered" evidence="1">
    <location>
        <begin position="72"/>
        <end position="92"/>
    </location>
</feature>
<name>A0A9P7B8L9_RHOMI</name>
<dbReference type="OrthoDB" id="2536659at2759"/>
<feature type="compositionally biased region" description="Polar residues" evidence="1">
    <location>
        <begin position="849"/>
        <end position="870"/>
    </location>
</feature>
<sequence length="929" mass="96127">MDSATSPPSYARSTAQPCPPVLLNLAPLADGTSFQVGGLLGPDPHSPGTPPAAVAGEVQIKFTEGETALLDGASPQQQQQQQTSSPPPPRFGRLAVVFKGVETDARGHQITLVEQSRTLWETSADGTTSRGAPPAVSRFRFDLTPDLPACVHLASSSLAYSLTATLYPLAKTTSAAAIESPDDDALPLSRCVPVHLVRSATPAALVPVQSATVTATDPIRWSVRFPRTVFTRREPIGLVVRVEVPDSKRIGEGLRLRTISAELVRTITATGVESSSQSSATTLESRREADVQRRTVLAHSGKSARFSPSRPIIIRLVLHPPLEPTCESISQSTIAHQVSFSVVVTVGLVNTASTSTFSFTNFATAGASTSVSGPAPTSHGGPAAHDSVLTQELIILPDLPPNAAALPRSEKQKEVERDAAAAGPESSIPATATATTGPSAAASSLWEEEHPDAPVPSYVEDLLLDPGTAATTAGVSPPPPPPMASTSAGSTTSVDSPKGPALRRQDSSSLPLFTPAVPPSGYTLSASLEGYDVDQVEEEEEYDGYEELSLPASLSERPPPPRIDDDISPPSMAEPSSAVGYRLAADSGEVVIIGEEEEEEGVVRNREVGGEGSALSVAASRDGIMMGGGGGASMQDFLPLGTTSTMTDEPETPPPPVDYDLPFLSTPARLPPLPPSSLPSTPPPPPSPPLPNTFAAYPGAPSNDCETGSNIPSSPPPPLSPLDPNHHLVALPPFSSTSSPSSSAARAAEHSHNNHVSRSPPPPGSGSPEGLPPPYAGRLQGPPPPPAASLPATTSPSSTTPSLPPTARIAVPILDAAPPPRRGQRAAATEAAGHRRYSSPRPAPSSSSGTLTAPAQNNVASMRSQQQSGESPVGGVEDGTPPTEDEESRPPPYEQRDDFAAVVGTGPSGIQWGMMHATTTTNRRGELVL</sequence>
<feature type="compositionally biased region" description="Low complexity" evidence="1">
    <location>
        <begin position="466"/>
        <end position="475"/>
    </location>
</feature>
<accession>A0A9P7B8L9</accession>
<dbReference type="AlphaFoldDB" id="A0A9P7B8L9"/>
<feature type="region of interest" description="Disordered" evidence="1">
    <location>
        <begin position="401"/>
        <end position="578"/>
    </location>
</feature>
<feature type="compositionally biased region" description="Low complexity" evidence="1">
    <location>
        <begin position="426"/>
        <end position="444"/>
    </location>
</feature>
<gene>
    <name evidence="2" type="ORF">C6P46_005432</name>
</gene>
<proteinExistence type="predicted"/>
<evidence type="ECO:0000256" key="1">
    <source>
        <dbReference type="SAM" id="MobiDB-lite"/>
    </source>
</evidence>
<evidence type="ECO:0000313" key="3">
    <source>
        <dbReference type="Proteomes" id="UP000777482"/>
    </source>
</evidence>
<protein>
    <submittedName>
        <fullName evidence="2">Uncharacterized protein</fullName>
    </submittedName>
</protein>
<evidence type="ECO:0000313" key="2">
    <source>
        <dbReference type="EMBL" id="KAG0666081.1"/>
    </source>
</evidence>
<feature type="region of interest" description="Disordered" evidence="1">
    <location>
        <begin position="36"/>
        <end position="55"/>
    </location>
</feature>
<comment type="caution">
    <text evidence="2">The sequence shown here is derived from an EMBL/GenBank/DDBJ whole genome shotgun (WGS) entry which is preliminary data.</text>
</comment>
<feature type="compositionally biased region" description="Low complexity" evidence="1">
    <location>
        <begin position="730"/>
        <end position="746"/>
    </location>
</feature>
<dbReference type="Proteomes" id="UP000777482">
    <property type="component" value="Unassembled WGS sequence"/>
</dbReference>
<organism evidence="2 3">
    <name type="scientific">Rhodotorula mucilaginosa</name>
    <name type="common">Yeast</name>
    <name type="synonym">Rhodotorula rubra</name>
    <dbReference type="NCBI Taxonomy" id="5537"/>
    <lineage>
        <taxon>Eukaryota</taxon>
        <taxon>Fungi</taxon>
        <taxon>Dikarya</taxon>
        <taxon>Basidiomycota</taxon>
        <taxon>Pucciniomycotina</taxon>
        <taxon>Microbotryomycetes</taxon>
        <taxon>Sporidiobolales</taxon>
        <taxon>Sporidiobolaceae</taxon>
        <taxon>Rhodotorula</taxon>
    </lineage>
</organism>
<keyword evidence="3" id="KW-1185">Reference proteome</keyword>
<feature type="compositionally biased region" description="Low complexity" evidence="1">
    <location>
        <begin position="789"/>
        <end position="807"/>
    </location>
</feature>